<accession>A0A3E2GX31</accession>
<dbReference type="OMA" id="RHAMVGS"/>
<dbReference type="InterPro" id="IPR006070">
    <property type="entry name" value="Sua5-like_dom"/>
</dbReference>
<dbReference type="GO" id="GO:0003725">
    <property type="term" value="F:double-stranded RNA binding"/>
    <property type="evidence" value="ECO:0007669"/>
    <property type="project" value="InterPro"/>
</dbReference>
<evidence type="ECO:0000313" key="3">
    <source>
        <dbReference type="EMBL" id="RFU25690.1"/>
    </source>
</evidence>
<evidence type="ECO:0000259" key="2">
    <source>
        <dbReference type="PROSITE" id="PS51163"/>
    </source>
</evidence>
<dbReference type="OrthoDB" id="4664297at2759"/>
<comment type="caution">
    <text evidence="3">The sequence shown here is derived from an EMBL/GenBank/DDBJ whole genome shotgun (WGS) entry which is preliminary data.</text>
</comment>
<dbReference type="InterPro" id="IPR017945">
    <property type="entry name" value="DHBP_synth_RibB-like_a/b_dom"/>
</dbReference>
<dbReference type="PROSITE" id="PS51163">
    <property type="entry name" value="YRDC"/>
    <property type="match status" value="1"/>
</dbReference>
<reference evidence="3 4" key="1">
    <citation type="submission" date="2018-05" db="EMBL/GenBank/DDBJ databases">
        <title>Draft genome sequence of Scytalidium lignicola DSM 105466, a ubiquitous saprotrophic fungus.</title>
        <authorList>
            <person name="Buettner E."/>
            <person name="Gebauer A.M."/>
            <person name="Hofrichter M."/>
            <person name="Liers C."/>
            <person name="Kellner H."/>
        </authorList>
    </citation>
    <scope>NUCLEOTIDE SEQUENCE [LARGE SCALE GENOMIC DNA]</scope>
    <source>
        <strain evidence="3 4">DSM 105466</strain>
    </source>
</reference>
<gene>
    <name evidence="3" type="ORF">B7463_g10649</name>
</gene>
<organism evidence="3 4">
    <name type="scientific">Scytalidium lignicola</name>
    <name type="common">Hyphomycete</name>
    <dbReference type="NCBI Taxonomy" id="5539"/>
    <lineage>
        <taxon>Eukaryota</taxon>
        <taxon>Fungi</taxon>
        <taxon>Dikarya</taxon>
        <taxon>Ascomycota</taxon>
        <taxon>Pezizomycotina</taxon>
        <taxon>Leotiomycetes</taxon>
        <taxon>Leotiomycetes incertae sedis</taxon>
        <taxon>Scytalidium</taxon>
    </lineage>
</organism>
<protein>
    <recommendedName>
        <fullName evidence="1">Threonylcarbamoyl-AMP synthase</fullName>
    </recommendedName>
</protein>
<sequence length="212" mass="23310">MFIAKRRGAQKRHAMGGSYDLHKEIHIMSPLHAEIVRSLVVDFDLPLGIIAKYKPDHPVVKGIDPATLEATTANNTLFMLINAGALQDEITKLTMAAGLPILGSSANLSGTGAKFQFEDVNREILDVADITLDYGLIKFVHSPRTSSAMLDFSGPNVEVVRIGVGYEIIRDHIKRFWNIDLPADPGKEKCPSGHLKLPPPPLKKLERLMAQL</sequence>
<dbReference type="SUPFAM" id="SSF55821">
    <property type="entry name" value="YrdC/RibB"/>
    <property type="match status" value="1"/>
</dbReference>
<dbReference type="EMBL" id="NCSJ02000314">
    <property type="protein sequence ID" value="RFU25690.1"/>
    <property type="molecule type" value="Genomic_DNA"/>
</dbReference>
<feature type="domain" description="YrdC-like" evidence="2">
    <location>
        <begin position="1"/>
        <end position="165"/>
    </location>
</feature>
<name>A0A3E2GX31_SCYLI</name>
<feature type="non-terminal residue" evidence="3">
    <location>
        <position position="212"/>
    </location>
</feature>
<proteinExistence type="predicted"/>
<evidence type="ECO:0000256" key="1">
    <source>
        <dbReference type="ARBA" id="ARBA00015492"/>
    </source>
</evidence>
<dbReference type="STRING" id="5539.A0A3E2GX31"/>
<dbReference type="AlphaFoldDB" id="A0A3E2GX31"/>
<keyword evidence="4" id="KW-1185">Reference proteome</keyword>
<dbReference type="Proteomes" id="UP000258309">
    <property type="component" value="Unassembled WGS sequence"/>
</dbReference>
<evidence type="ECO:0000313" key="4">
    <source>
        <dbReference type="Proteomes" id="UP000258309"/>
    </source>
</evidence>
<dbReference type="Gene3D" id="3.90.870.10">
    <property type="entry name" value="DHBP synthase"/>
    <property type="match status" value="1"/>
</dbReference>
<feature type="non-terminal residue" evidence="3">
    <location>
        <position position="1"/>
    </location>
</feature>